<dbReference type="GO" id="GO:0000976">
    <property type="term" value="F:transcription cis-regulatory region binding"/>
    <property type="evidence" value="ECO:0007669"/>
    <property type="project" value="TreeGrafter"/>
</dbReference>
<evidence type="ECO:0000313" key="10">
    <source>
        <dbReference type="Proteomes" id="UP001220324"/>
    </source>
</evidence>
<evidence type="ECO:0000256" key="1">
    <source>
        <dbReference type="ARBA" id="ARBA00004123"/>
    </source>
</evidence>
<dbReference type="GO" id="GO:0006351">
    <property type="term" value="P:DNA-templated transcription"/>
    <property type="evidence" value="ECO:0007669"/>
    <property type="project" value="InterPro"/>
</dbReference>
<organism evidence="9 10">
    <name type="scientific">Penicillium frequentans</name>
    <dbReference type="NCBI Taxonomy" id="3151616"/>
    <lineage>
        <taxon>Eukaryota</taxon>
        <taxon>Fungi</taxon>
        <taxon>Dikarya</taxon>
        <taxon>Ascomycota</taxon>
        <taxon>Pezizomycotina</taxon>
        <taxon>Eurotiomycetes</taxon>
        <taxon>Eurotiomycetidae</taxon>
        <taxon>Eurotiales</taxon>
        <taxon>Aspergillaceae</taxon>
        <taxon>Penicillium</taxon>
    </lineage>
</organism>
<keyword evidence="10" id="KW-1185">Reference proteome</keyword>
<protein>
    <recommendedName>
        <fullName evidence="8">Zn(2)-C6 fungal-type domain-containing protein</fullName>
    </recommendedName>
</protein>
<dbReference type="Proteomes" id="UP001220324">
    <property type="component" value="Unassembled WGS sequence"/>
</dbReference>
<dbReference type="InterPro" id="IPR001138">
    <property type="entry name" value="Zn2Cys6_DnaBD"/>
</dbReference>
<reference evidence="9 10" key="1">
    <citation type="journal article" date="2023" name="IMA Fungus">
        <title>Comparative genomic study of the Penicillium genus elucidates a diverse pangenome and 15 lateral gene transfer events.</title>
        <authorList>
            <person name="Petersen C."/>
            <person name="Sorensen T."/>
            <person name="Nielsen M.R."/>
            <person name="Sondergaard T.E."/>
            <person name="Sorensen J.L."/>
            <person name="Fitzpatrick D.A."/>
            <person name="Frisvad J.C."/>
            <person name="Nielsen K.L."/>
        </authorList>
    </citation>
    <scope>NUCLEOTIDE SEQUENCE [LARGE SCALE GENOMIC DNA]</scope>
    <source>
        <strain evidence="9 10">IBT 35679</strain>
    </source>
</reference>
<dbReference type="CDD" id="cd00067">
    <property type="entry name" value="GAL4"/>
    <property type="match status" value="1"/>
</dbReference>
<dbReference type="Pfam" id="PF00172">
    <property type="entry name" value="Zn_clus"/>
    <property type="match status" value="1"/>
</dbReference>
<keyword evidence="3" id="KW-0805">Transcription regulation</keyword>
<dbReference type="PROSITE" id="PS50048">
    <property type="entry name" value="ZN2_CY6_FUNGAL_2"/>
    <property type="match status" value="1"/>
</dbReference>
<dbReference type="SUPFAM" id="SSF57701">
    <property type="entry name" value="Zn2/Cys6 DNA-binding domain"/>
    <property type="match status" value="1"/>
</dbReference>
<comment type="caution">
    <text evidence="9">The sequence shown here is derived from an EMBL/GenBank/DDBJ whole genome shotgun (WGS) entry which is preliminary data.</text>
</comment>
<dbReference type="InterPro" id="IPR051089">
    <property type="entry name" value="prtT"/>
</dbReference>
<evidence type="ECO:0000256" key="2">
    <source>
        <dbReference type="ARBA" id="ARBA00022723"/>
    </source>
</evidence>
<dbReference type="Pfam" id="PF04082">
    <property type="entry name" value="Fungal_trans"/>
    <property type="match status" value="1"/>
</dbReference>
<dbReference type="InterPro" id="IPR007219">
    <property type="entry name" value="XnlR_reg_dom"/>
</dbReference>
<gene>
    <name evidence="9" type="ORF">N7494_002931</name>
</gene>
<evidence type="ECO:0000256" key="6">
    <source>
        <dbReference type="ARBA" id="ARBA00023242"/>
    </source>
</evidence>
<evidence type="ECO:0000313" key="9">
    <source>
        <dbReference type="EMBL" id="KAJ5553553.1"/>
    </source>
</evidence>
<sequence length="711" mass="79187">MTINGPLENASSEDERPAKARRISRACLQCRARKQKCSPSAEAATSLQFPCKRCLRLQIKCSFETDEAPVLDGTSPSRLAQLVVDLHNRINQHETRIFELEKAQLEKQTLPTSFPSPSVPKTHENRADNVSTTLSPSQASVSISGMDGIDLGPPIATLRSLKVLATHGDIHNPNTPTPKRKILSSFYPVRQGLLTVKDAQKAIDIFFNHCHPLAPVLDESTRYSWGEPELHAPALILAICSIGARFWFKANPSNGSSAGGVHRSFNELTKLLDKAVSRLLLRPTPSDVTLDSIRVLLLYAQWMPCIREEDDDIDDDGSTSRFPRSRYNEISAGAVLGLAMRYAHFVGLNRTSMAPFERNGKSLSGEDVSKLRVYYNLLTCNFNLMLTSGFPASIDFDPEISANIAQAFSSHKESQYPGDIRVSGLVELVAIVHRNCNSGDVTDRQQIGLPRLLKLNEELFEWERAWHIRLKSTGSRHNHMPFNSVRWYRLSLNSASLTPLLVETKFPDKPLLASLHQTLSISLTSAAQMILSLSIFGEEYVWGLNSQDQLTFPNDGPYHADPDSIDRLFCAVDSTWISHTFAVTFLALCYIRGIVDENLHIRAFTNDPILPSRLPKCSTSILAKLLHLAMEIFDGVCSIATFHTARDFQGVVHYASSLVLDPEDEEKENAQDVNDYAFQSLLEIMNNSGVDWAGNLLGNLDENLDWNIGNF</sequence>
<comment type="subcellular location">
    <subcellularLocation>
        <location evidence="1">Nucleus</location>
    </subcellularLocation>
</comment>
<dbReference type="Gene3D" id="4.10.240.10">
    <property type="entry name" value="Zn(2)-C6 fungal-type DNA-binding domain"/>
    <property type="match status" value="1"/>
</dbReference>
<dbReference type="PANTHER" id="PTHR31845:SF17">
    <property type="entry name" value="ZN(II)2CYS6 TRANSCRIPTION FACTOR (EUROFUNG)"/>
    <property type="match status" value="1"/>
</dbReference>
<feature type="domain" description="Zn(2)-C6 fungal-type" evidence="8">
    <location>
        <begin position="26"/>
        <end position="63"/>
    </location>
</feature>
<evidence type="ECO:0000256" key="4">
    <source>
        <dbReference type="ARBA" id="ARBA00023125"/>
    </source>
</evidence>
<name>A0AAD6D6K1_9EURO</name>
<evidence type="ECO:0000256" key="3">
    <source>
        <dbReference type="ARBA" id="ARBA00023015"/>
    </source>
</evidence>
<evidence type="ECO:0000256" key="7">
    <source>
        <dbReference type="SAM" id="MobiDB-lite"/>
    </source>
</evidence>
<dbReference type="GO" id="GO:0008270">
    <property type="term" value="F:zinc ion binding"/>
    <property type="evidence" value="ECO:0007669"/>
    <property type="project" value="InterPro"/>
</dbReference>
<feature type="region of interest" description="Disordered" evidence="7">
    <location>
        <begin position="110"/>
        <end position="136"/>
    </location>
</feature>
<proteinExistence type="predicted"/>
<dbReference type="InterPro" id="IPR036864">
    <property type="entry name" value="Zn2-C6_fun-type_DNA-bd_sf"/>
</dbReference>
<keyword evidence="5" id="KW-0804">Transcription</keyword>
<dbReference type="PANTHER" id="PTHR31845">
    <property type="entry name" value="FINGER DOMAIN PROTEIN, PUTATIVE-RELATED"/>
    <property type="match status" value="1"/>
</dbReference>
<dbReference type="SMART" id="SM00066">
    <property type="entry name" value="GAL4"/>
    <property type="match status" value="1"/>
</dbReference>
<keyword evidence="4" id="KW-0238">DNA-binding</keyword>
<evidence type="ECO:0000256" key="5">
    <source>
        <dbReference type="ARBA" id="ARBA00023163"/>
    </source>
</evidence>
<evidence type="ECO:0000259" key="8">
    <source>
        <dbReference type="PROSITE" id="PS50048"/>
    </source>
</evidence>
<dbReference type="EMBL" id="JAQIZZ010000002">
    <property type="protein sequence ID" value="KAJ5553553.1"/>
    <property type="molecule type" value="Genomic_DNA"/>
</dbReference>
<keyword evidence="6" id="KW-0539">Nucleus</keyword>
<dbReference type="CDD" id="cd12148">
    <property type="entry name" value="fungal_TF_MHR"/>
    <property type="match status" value="1"/>
</dbReference>
<dbReference type="GO" id="GO:0005634">
    <property type="term" value="C:nucleus"/>
    <property type="evidence" value="ECO:0007669"/>
    <property type="project" value="UniProtKB-SubCell"/>
</dbReference>
<dbReference type="AlphaFoldDB" id="A0AAD6D6K1"/>
<keyword evidence="2" id="KW-0479">Metal-binding</keyword>
<dbReference type="GO" id="GO:0000981">
    <property type="term" value="F:DNA-binding transcription factor activity, RNA polymerase II-specific"/>
    <property type="evidence" value="ECO:0007669"/>
    <property type="project" value="InterPro"/>
</dbReference>
<accession>A0AAD6D6K1</accession>